<feature type="region of interest" description="Disordered" evidence="2">
    <location>
        <begin position="194"/>
        <end position="230"/>
    </location>
</feature>
<sequence>MSNPACATFNPDWKQLKYIDVYPTNAELFTDKLPPSTSSMVSSGFWEDSESLSRSETEPGHLSGAGMTVHNQSVLPSLRFSTNNDSIDRRPDDCEQVCKPLHPNRGSMDDCACAKTKENASKDHGVLSNLNLSSTCPDIQQAAHGDTGPMDKVLIESHQLKISPVKLPEKDDYSPIATKFNHQYWKITADWSDCDSEEPPHKRTNIPPTSRMGNKFCSSQDSSDSEYEDDSIVNQYDRPDLQETRNDCNQNASTVPRTRFETALRRARLAARQRSELHVQQDVPVSGGIMPNWGSPIKIKSSREVYPLSTVPQQHRPRQHTPAHDDGCLTVTPVKSFLPTKDELDGPVAVNKHNHTRSNSPDSFPENDLCAGIETWLNSRPSWISRSRKANNHVLQLCFLSDSEQDLVDSMRTTESVEHLNDNSKLAINENNCELQDDGPVVQLSTGNEEPADEDDDFVDSCSTSQLTVHSQVRQERVCLERSLSLDSNSTKGQLFRESSAYADVKQRMSEVDRFCDLYLEQKLQGCTDKKTSEICAQRLQQHRKLQADAELSLAQLPKIAHMQAQIEQLQWFVPSQSVAETLHVTSKSRTFLSVKRLEQCSTSQLQLIANDIHEVIENLGHVLVQELTERDELHLEQGAKCVELDDLAAYFKELCIRASIRHFRRQVLGYHPSAEPISSALPSYDKADSSVASSNLNSMIWTRQLSYSPTRKSSVPIPNFKQRVLNSIFGRRATIARIS</sequence>
<dbReference type="GO" id="GO:0030054">
    <property type="term" value="C:cell junction"/>
    <property type="evidence" value="ECO:0007669"/>
    <property type="project" value="TreeGrafter"/>
</dbReference>
<organism evidence="4 5">
    <name type="scientific">Paragonimus westermani</name>
    <dbReference type="NCBI Taxonomy" id="34504"/>
    <lineage>
        <taxon>Eukaryota</taxon>
        <taxon>Metazoa</taxon>
        <taxon>Spiralia</taxon>
        <taxon>Lophotrochozoa</taxon>
        <taxon>Platyhelminthes</taxon>
        <taxon>Trematoda</taxon>
        <taxon>Digenea</taxon>
        <taxon>Plagiorchiida</taxon>
        <taxon>Troglotremata</taxon>
        <taxon>Troglotrematidae</taxon>
        <taxon>Paragonimus</taxon>
    </lineage>
</organism>
<dbReference type="GO" id="GO:0035332">
    <property type="term" value="P:positive regulation of hippo signaling"/>
    <property type="evidence" value="ECO:0007669"/>
    <property type="project" value="TreeGrafter"/>
</dbReference>
<name>A0A8T0E0N4_9TREM</name>
<feature type="region of interest" description="Disordered" evidence="2">
    <location>
        <begin position="50"/>
        <end position="69"/>
    </location>
</feature>
<dbReference type="GO" id="GO:0005886">
    <property type="term" value="C:plasma membrane"/>
    <property type="evidence" value="ECO:0007669"/>
    <property type="project" value="TreeGrafter"/>
</dbReference>
<comment type="caution">
    <text evidence="4">The sequence shown here is derived from an EMBL/GenBank/DDBJ whole genome shotgun (WGS) entry which is preliminary data.</text>
</comment>
<evidence type="ECO:0000256" key="2">
    <source>
        <dbReference type="SAM" id="MobiDB-lite"/>
    </source>
</evidence>
<protein>
    <recommendedName>
        <fullName evidence="3">Schwannomin interacting protein 1 C-terminal domain-containing protein</fullName>
    </recommendedName>
</protein>
<dbReference type="InterPro" id="IPR039045">
    <property type="entry name" value="SCHIP_1"/>
</dbReference>
<feature type="domain" description="Schwannomin interacting protein 1 C-terminal" evidence="3">
    <location>
        <begin position="537"/>
        <end position="652"/>
    </location>
</feature>
<keyword evidence="1" id="KW-0175">Coiled coil</keyword>
<evidence type="ECO:0000313" key="5">
    <source>
        <dbReference type="Proteomes" id="UP000699462"/>
    </source>
</evidence>
<dbReference type="Pfam" id="PF10148">
    <property type="entry name" value="SCHIP-1_C"/>
    <property type="match status" value="1"/>
</dbReference>
<gene>
    <name evidence="4" type="ORF">P879_00228</name>
</gene>
<reference evidence="4 5" key="1">
    <citation type="submission" date="2019-07" db="EMBL/GenBank/DDBJ databases">
        <title>Annotation for the trematode Paragonimus westermani.</title>
        <authorList>
            <person name="Choi Y.-J."/>
        </authorList>
    </citation>
    <scope>NUCLEOTIDE SEQUENCE [LARGE SCALE GENOMIC DNA]</scope>
    <source>
        <strain evidence="4">180907_Pwestermani</strain>
    </source>
</reference>
<dbReference type="InterPro" id="IPR015649">
    <property type="entry name" value="SCHIP_1_C"/>
</dbReference>
<dbReference type="OrthoDB" id="6260144at2759"/>
<dbReference type="PANTHER" id="PTHR13103">
    <property type="entry name" value="SCHWANNOMIN INTERACTING PROTEIN 1"/>
    <property type="match status" value="1"/>
</dbReference>
<proteinExistence type="predicted"/>
<evidence type="ECO:0000256" key="1">
    <source>
        <dbReference type="ARBA" id="ARBA00023054"/>
    </source>
</evidence>
<dbReference type="Proteomes" id="UP000699462">
    <property type="component" value="Unassembled WGS sequence"/>
</dbReference>
<dbReference type="AlphaFoldDB" id="A0A8T0E0N4"/>
<evidence type="ECO:0000259" key="3">
    <source>
        <dbReference type="Pfam" id="PF10148"/>
    </source>
</evidence>
<keyword evidence="5" id="KW-1185">Reference proteome</keyword>
<dbReference type="EMBL" id="JTDF01000023">
    <property type="protein sequence ID" value="KAF8572467.1"/>
    <property type="molecule type" value="Genomic_DNA"/>
</dbReference>
<accession>A0A8T0E0N4</accession>
<evidence type="ECO:0000313" key="4">
    <source>
        <dbReference type="EMBL" id="KAF8572467.1"/>
    </source>
</evidence>
<dbReference type="PANTHER" id="PTHR13103:SF2">
    <property type="entry name" value="IQCJ-SCHIP1 READTHROUGH TRANSCRIPT PROTEIN-RELATED"/>
    <property type="match status" value="1"/>
</dbReference>